<feature type="transmembrane region" description="Helical" evidence="19">
    <location>
        <begin position="403"/>
        <end position="424"/>
    </location>
</feature>
<dbReference type="PROSITE" id="PS51019">
    <property type="entry name" value="REELIN"/>
    <property type="match status" value="1"/>
</dbReference>
<evidence type="ECO:0000256" key="3">
    <source>
        <dbReference type="ARBA" id="ARBA00004613"/>
    </source>
</evidence>
<feature type="domain" description="DOMON" evidence="20">
    <location>
        <begin position="227"/>
        <end position="349"/>
    </location>
</feature>
<dbReference type="AlphaFoldDB" id="A0AAE1DJK2"/>
<gene>
    <name evidence="23" type="ORF">RRG08_024047</name>
</gene>
<feature type="transmembrane region" description="Helical" evidence="19">
    <location>
        <begin position="543"/>
        <end position="568"/>
    </location>
</feature>
<feature type="transmembrane region" description="Helical" evidence="19">
    <location>
        <begin position="477"/>
        <end position="496"/>
    </location>
</feature>
<evidence type="ECO:0000256" key="5">
    <source>
        <dbReference type="ARBA" id="ARBA00009195"/>
    </source>
</evidence>
<keyword evidence="6" id="KW-0813">Transport</keyword>
<keyword evidence="8" id="KW-0929">Antimicrobial</keyword>
<keyword evidence="12" id="KW-0391">Immunity</keyword>
<keyword evidence="9" id="KW-0399">Innate immunity</keyword>
<dbReference type="InterPro" id="IPR002861">
    <property type="entry name" value="Reeler_dom"/>
</dbReference>
<dbReference type="PROSITE" id="PS50836">
    <property type="entry name" value="DOMON"/>
    <property type="match status" value="1"/>
</dbReference>
<dbReference type="CDD" id="cd08544">
    <property type="entry name" value="Reeler"/>
    <property type="match status" value="1"/>
</dbReference>
<evidence type="ECO:0000256" key="12">
    <source>
        <dbReference type="ARBA" id="ARBA00022859"/>
    </source>
</evidence>
<comment type="cofactor">
    <cofactor evidence="1">
        <name>heme b</name>
        <dbReference type="ChEBI" id="CHEBI:60344"/>
    </cofactor>
</comment>
<dbReference type="Proteomes" id="UP001283361">
    <property type="component" value="Unassembled WGS sequence"/>
</dbReference>
<feature type="transmembrane region" description="Helical" evidence="19">
    <location>
        <begin position="508"/>
        <end position="531"/>
    </location>
</feature>
<dbReference type="EMBL" id="JAWDGP010003588">
    <property type="protein sequence ID" value="KAK3772862.1"/>
    <property type="molecule type" value="Genomic_DNA"/>
</dbReference>
<evidence type="ECO:0000256" key="19">
    <source>
        <dbReference type="SAM" id="Phobius"/>
    </source>
</evidence>
<keyword evidence="16" id="KW-0044">Antibiotic</keyword>
<dbReference type="InterPro" id="IPR005018">
    <property type="entry name" value="DOMON_domain"/>
</dbReference>
<proteinExistence type="inferred from homology"/>
<evidence type="ECO:0008006" key="25">
    <source>
        <dbReference type="Google" id="ProtNLM"/>
    </source>
</evidence>
<evidence type="ECO:0000256" key="4">
    <source>
        <dbReference type="ARBA" id="ARBA00008501"/>
    </source>
</evidence>
<dbReference type="PROSITE" id="PS50939">
    <property type="entry name" value="CYTOCHROME_B561"/>
    <property type="match status" value="1"/>
</dbReference>
<comment type="similarity">
    <text evidence="4">Belongs to the insect defense protein family.</text>
</comment>
<evidence type="ECO:0000259" key="22">
    <source>
        <dbReference type="PROSITE" id="PS51019"/>
    </source>
</evidence>
<evidence type="ECO:0000313" key="24">
    <source>
        <dbReference type="Proteomes" id="UP001283361"/>
    </source>
</evidence>
<keyword evidence="14 19" id="KW-1133">Transmembrane helix</keyword>
<dbReference type="InterPro" id="IPR006593">
    <property type="entry name" value="Cyt_b561/ferric_Rdtase_TM"/>
</dbReference>
<comment type="subcellular location">
    <subcellularLocation>
        <location evidence="2">Membrane</location>
        <topology evidence="2">Multi-pass membrane protein</topology>
    </subcellularLocation>
    <subcellularLocation>
        <location evidence="3">Secreted</location>
    </subcellularLocation>
</comment>
<dbReference type="Pfam" id="PF02014">
    <property type="entry name" value="Reeler"/>
    <property type="match status" value="1"/>
</dbReference>
<dbReference type="GO" id="GO:0016020">
    <property type="term" value="C:membrane"/>
    <property type="evidence" value="ECO:0007669"/>
    <property type="project" value="UniProtKB-SubCell"/>
</dbReference>
<dbReference type="PANTHER" id="PTHR45828:SF9">
    <property type="entry name" value="CELL WALL INTEGRITY AND STRESS RESPONSE COMPONENT 4-LIKE-RELATED"/>
    <property type="match status" value="1"/>
</dbReference>
<keyword evidence="15" id="KW-0408">Iron</keyword>
<evidence type="ECO:0000256" key="17">
    <source>
        <dbReference type="ARBA" id="ARBA00023136"/>
    </source>
</evidence>
<comment type="caution">
    <text evidence="23">The sequence shown here is derived from an EMBL/GenBank/DDBJ whole genome shotgun (WGS) entry which is preliminary data.</text>
</comment>
<evidence type="ECO:0000256" key="11">
    <source>
        <dbReference type="ARBA" id="ARBA00022729"/>
    </source>
</evidence>
<dbReference type="Gene3D" id="2.60.40.4060">
    <property type="entry name" value="Reeler domain"/>
    <property type="match status" value="1"/>
</dbReference>
<sequence length="616" mass="68954">MKKVVSSATRVLGFIVTICSMCFIEGVSGYSRGAPYSTCFTRYPKHNHSPTQTEDNPYTIELSQSSYVVGETVEVKISSSDPDEHPIRGFQIAAFVENPKYEHMTIVGQFSDVDDGKSKIFSCASFAGSVRNMVTHKNNRIVSSVNLTWTAPAENVGNITFLATVVKNFATFWINTKVTLYGSVDLITDYPVESAAGMNEAEDTDFSNCGDTKACFLYPRNCYDNDCVAAVSFEYKAENDSYQVEMQAKLGSGSGYVGVGFSEDDIMGHDETFVCAANTQELSVQHGYSPAKYNERIITNDLSDKFVKIVGGRLLCRFMLRHKSLVTLMKQASNTNDYPQQYNFTFSKNDAWRIQLAWGPIMPDSNVITRHKDMPATTSSSVRIKEIGIYRGTAFHVLVQVHAAMMIVAWTFLTGIVTVIARHYKDMMSRKRLFGTKIWFQVHRALAILVAIMTAIGLITIFTHYGSTIRKAAVPHAYWGLAVTVAVGLQIIAGMLRPDADHKLRIVFNWGHWFLGQASHVMAAVTMFLAFEIDYITEDMHYFGFTTLAIWVGVQLMWHICFEIVSFIMKRTESDSYQVDESKEKSGSWIPAVLLIIYVIFLAACCTSVLCAFLLF</sequence>
<protein>
    <recommendedName>
        <fullName evidence="25">Ferric-chelate reductase 1</fullName>
    </recommendedName>
</protein>
<evidence type="ECO:0000256" key="7">
    <source>
        <dbReference type="ARBA" id="ARBA00022525"/>
    </source>
</evidence>
<feature type="domain" description="Reelin" evidence="22">
    <location>
        <begin position="24"/>
        <end position="201"/>
    </location>
</feature>
<dbReference type="GO" id="GO:0042742">
    <property type="term" value="P:defense response to bacterium"/>
    <property type="evidence" value="ECO:0007669"/>
    <property type="project" value="UniProtKB-KW"/>
</dbReference>
<accession>A0AAE1DJK2</accession>
<dbReference type="GO" id="GO:0005576">
    <property type="term" value="C:extracellular region"/>
    <property type="evidence" value="ECO:0007669"/>
    <property type="project" value="UniProtKB-SubCell"/>
</dbReference>
<dbReference type="PANTHER" id="PTHR45828">
    <property type="entry name" value="CYTOCHROME B561/FERRIC REDUCTASE TRANSMEMBRANE"/>
    <property type="match status" value="1"/>
</dbReference>
<evidence type="ECO:0000256" key="18">
    <source>
        <dbReference type="ARBA" id="ARBA00023180"/>
    </source>
</evidence>
<dbReference type="Pfam" id="PF03351">
    <property type="entry name" value="DOMON"/>
    <property type="match status" value="1"/>
</dbReference>
<evidence type="ECO:0000256" key="6">
    <source>
        <dbReference type="ARBA" id="ARBA00022448"/>
    </source>
</evidence>
<dbReference type="SMART" id="SM00665">
    <property type="entry name" value="B561"/>
    <property type="match status" value="1"/>
</dbReference>
<keyword evidence="10 19" id="KW-0812">Transmembrane</keyword>
<feature type="transmembrane region" description="Helical" evidence="19">
    <location>
        <begin position="589"/>
        <end position="615"/>
    </location>
</feature>
<reference evidence="23" key="1">
    <citation type="journal article" date="2023" name="G3 (Bethesda)">
        <title>A reference genome for the long-term kleptoplast-retaining sea slug Elysia crispata morphotype clarki.</title>
        <authorList>
            <person name="Eastman K.E."/>
            <person name="Pendleton A.L."/>
            <person name="Shaikh M.A."/>
            <person name="Suttiyut T."/>
            <person name="Ogas R."/>
            <person name="Tomko P."/>
            <person name="Gavelis G."/>
            <person name="Widhalm J.R."/>
            <person name="Wisecaver J.H."/>
        </authorList>
    </citation>
    <scope>NUCLEOTIDE SEQUENCE</scope>
    <source>
        <strain evidence="23">ECLA1</strain>
    </source>
</reference>
<evidence type="ECO:0000256" key="2">
    <source>
        <dbReference type="ARBA" id="ARBA00004141"/>
    </source>
</evidence>
<keyword evidence="18" id="KW-0325">Glycoprotein</keyword>
<keyword evidence="17 19" id="KW-0472">Membrane</keyword>
<dbReference type="InterPro" id="IPR051237">
    <property type="entry name" value="Ferric-chelate_Red/DefProt"/>
</dbReference>
<organism evidence="23 24">
    <name type="scientific">Elysia crispata</name>
    <name type="common">lettuce slug</name>
    <dbReference type="NCBI Taxonomy" id="231223"/>
    <lineage>
        <taxon>Eukaryota</taxon>
        <taxon>Metazoa</taxon>
        <taxon>Spiralia</taxon>
        <taxon>Lophotrochozoa</taxon>
        <taxon>Mollusca</taxon>
        <taxon>Gastropoda</taxon>
        <taxon>Heterobranchia</taxon>
        <taxon>Euthyneura</taxon>
        <taxon>Panpulmonata</taxon>
        <taxon>Sacoglossa</taxon>
        <taxon>Placobranchoidea</taxon>
        <taxon>Plakobranchidae</taxon>
        <taxon>Elysia</taxon>
    </lineage>
</organism>
<dbReference type="InterPro" id="IPR042307">
    <property type="entry name" value="Reeler_sf"/>
</dbReference>
<evidence type="ECO:0000259" key="20">
    <source>
        <dbReference type="PROSITE" id="PS50836"/>
    </source>
</evidence>
<keyword evidence="13" id="KW-0249">Electron transport</keyword>
<evidence type="ECO:0000256" key="8">
    <source>
        <dbReference type="ARBA" id="ARBA00022529"/>
    </source>
</evidence>
<keyword evidence="7" id="KW-0964">Secreted</keyword>
<evidence type="ECO:0000256" key="15">
    <source>
        <dbReference type="ARBA" id="ARBA00023004"/>
    </source>
</evidence>
<feature type="domain" description="Cytochrome b561" evidence="21">
    <location>
        <begin position="365"/>
        <end position="571"/>
    </location>
</feature>
<dbReference type="GO" id="GO:0045087">
    <property type="term" value="P:innate immune response"/>
    <property type="evidence" value="ECO:0007669"/>
    <property type="project" value="UniProtKB-KW"/>
</dbReference>
<feature type="transmembrane region" description="Helical" evidence="19">
    <location>
        <begin position="445"/>
        <end position="465"/>
    </location>
</feature>
<dbReference type="Gene3D" id="1.20.120.1770">
    <property type="match status" value="1"/>
</dbReference>
<comment type="similarity">
    <text evidence="5">Belongs to the FRRS1 family.</text>
</comment>
<evidence type="ECO:0000313" key="23">
    <source>
        <dbReference type="EMBL" id="KAK3772862.1"/>
    </source>
</evidence>
<evidence type="ECO:0000259" key="21">
    <source>
        <dbReference type="PROSITE" id="PS50939"/>
    </source>
</evidence>
<evidence type="ECO:0000256" key="13">
    <source>
        <dbReference type="ARBA" id="ARBA00022982"/>
    </source>
</evidence>
<keyword evidence="24" id="KW-1185">Reference proteome</keyword>
<evidence type="ECO:0000256" key="14">
    <source>
        <dbReference type="ARBA" id="ARBA00022989"/>
    </source>
</evidence>
<name>A0AAE1DJK2_9GAST</name>
<keyword evidence="11" id="KW-0732">Signal</keyword>
<evidence type="ECO:0000256" key="9">
    <source>
        <dbReference type="ARBA" id="ARBA00022588"/>
    </source>
</evidence>
<evidence type="ECO:0000256" key="10">
    <source>
        <dbReference type="ARBA" id="ARBA00022692"/>
    </source>
</evidence>
<dbReference type="CDD" id="cd08760">
    <property type="entry name" value="Cyt_b561_FRRS1_like"/>
    <property type="match status" value="1"/>
</dbReference>
<evidence type="ECO:0000256" key="16">
    <source>
        <dbReference type="ARBA" id="ARBA00023022"/>
    </source>
</evidence>
<evidence type="ECO:0000256" key="1">
    <source>
        <dbReference type="ARBA" id="ARBA00001970"/>
    </source>
</evidence>